<reference evidence="1" key="1">
    <citation type="submission" date="2020-02" db="EMBL/GenBank/DDBJ databases">
        <authorList>
            <person name="Meier V. D."/>
        </authorList>
    </citation>
    <scope>NUCLEOTIDE SEQUENCE</scope>
    <source>
        <strain evidence="1">AVDCRST_MAG83</strain>
    </source>
</reference>
<gene>
    <name evidence="1" type="ORF">AVDCRST_MAG83-2285</name>
</gene>
<sequence>MAQFSTRRRRSEVDPREWVLLMKEVISRFRPDRCRNR</sequence>
<evidence type="ECO:0000313" key="1">
    <source>
        <dbReference type="EMBL" id="CAA9252439.1"/>
    </source>
</evidence>
<proteinExistence type="predicted"/>
<organism evidence="1">
    <name type="scientific">uncultured Arthrobacter sp</name>
    <dbReference type="NCBI Taxonomy" id="114050"/>
    <lineage>
        <taxon>Bacteria</taxon>
        <taxon>Bacillati</taxon>
        <taxon>Actinomycetota</taxon>
        <taxon>Actinomycetes</taxon>
        <taxon>Micrococcales</taxon>
        <taxon>Micrococcaceae</taxon>
        <taxon>Arthrobacter</taxon>
        <taxon>environmental samples</taxon>
    </lineage>
</organism>
<dbReference type="EMBL" id="CADCTE010000124">
    <property type="protein sequence ID" value="CAA9252439.1"/>
    <property type="molecule type" value="Genomic_DNA"/>
</dbReference>
<protein>
    <submittedName>
        <fullName evidence="1">Uncharacterized protein</fullName>
    </submittedName>
</protein>
<dbReference type="AlphaFoldDB" id="A0A6J4II93"/>
<accession>A0A6J4II93</accession>
<name>A0A6J4II93_9MICC</name>